<dbReference type="SMART" id="SM00387">
    <property type="entry name" value="HATPase_c"/>
    <property type="match status" value="1"/>
</dbReference>
<dbReference type="OrthoDB" id="9795828at2"/>
<feature type="domain" description="Histidine kinase" evidence="16">
    <location>
        <begin position="168"/>
        <end position="363"/>
    </location>
</feature>
<dbReference type="GO" id="GO:0005524">
    <property type="term" value="F:ATP binding"/>
    <property type="evidence" value="ECO:0007669"/>
    <property type="project" value="UniProtKB-KW"/>
</dbReference>
<dbReference type="PANTHER" id="PTHR24421">
    <property type="entry name" value="NITRATE/NITRITE SENSOR PROTEIN NARX-RELATED"/>
    <property type="match status" value="1"/>
</dbReference>
<dbReference type="Pfam" id="PF00672">
    <property type="entry name" value="HAMP"/>
    <property type="match status" value="1"/>
</dbReference>
<feature type="transmembrane region" description="Helical" evidence="15">
    <location>
        <begin position="20"/>
        <end position="43"/>
    </location>
</feature>
<evidence type="ECO:0000256" key="14">
    <source>
        <dbReference type="SAM" id="Coils"/>
    </source>
</evidence>
<proteinExistence type="predicted"/>
<protein>
    <recommendedName>
        <fullName evidence="3">histidine kinase</fullName>
        <ecNumber evidence="3">2.7.13.3</ecNumber>
    </recommendedName>
</protein>
<keyword evidence="14" id="KW-0175">Coiled coil</keyword>
<evidence type="ECO:0000256" key="4">
    <source>
        <dbReference type="ARBA" id="ARBA00022475"/>
    </source>
</evidence>
<dbReference type="CDD" id="cd06225">
    <property type="entry name" value="HAMP"/>
    <property type="match status" value="1"/>
</dbReference>
<evidence type="ECO:0000256" key="12">
    <source>
        <dbReference type="ARBA" id="ARBA00023012"/>
    </source>
</evidence>
<gene>
    <name evidence="18" type="ORF">CBW65_10055</name>
</gene>
<keyword evidence="5" id="KW-0597">Phosphoprotein</keyword>
<keyword evidence="4" id="KW-1003">Cell membrane</keyword>
<feature type="domain" description="HAMP" evidence="17">
    <location>
        <begin position="88"/>
        <end position="141"/>
    </location>
</feature>
<evidence type="ECO:0000256" key="13">
    <source>
        <dbReference type="ARBA" id="ARBA00023136"/>
    </source>
</evidence>
<dbReference type="Gene3D" id="1.20.5.1930">
    <property type="match status" value="1"/>
</dbReference>
<keyword evidence="11 15" id="KW-1133">Transmembrane helix</keyword>
<evidence type="ECO:0000259" key="16">
    <source>
        <dbReference type="PROSITE" id="PS50109"/>
    </source>
</evidence>
<evidence type="ECO:0000313" key="18">
    <source>
        <dbReference type="EMBL" id="ARU61299.1"/>
    </source>
</evidence>
<dbReference type="PANTHER" id="PTHR24421:SF37">
    <property type="entry name" value="SENSOR HISTIDINE KINASE NARS"/>
    <property type="match status" value="1"/>
</dbReference>
<dbReference type="KEGG" id="tum:CBW65_10055"/>
<reference evidence="19" key="1">
    <citation type="submission" date="2017-05" db="EMBL/GenBank/DDBJ databases">
        <authorList>
            <person name="Sung H."/>
        </authorList>
    </citation>
    <scope>NUCLEOTIDE SEQUENCE [LARGE SCALE GENOMIC DNA]</scope>
    <source>
        <strain evidence="19">AR23208</strain>
    </source>
</reference>
<dbReference type="InterPro" id="IPR050482">
    <property type="entry name" value="Sensor_HK_TwoCompSys"/>
</dbReference>
<evidence type="ECO:0000256" key="1">
    <source>
        <dbReference type="ARBA" id="ARBA00000085"/>
    </source>
</evidence>
<dbReference type="Gene3D" id="3.30.565.10">
    <property type="entry name" value="Histidine kinase-like ATPase, C-terminal domain"/>
    <property type="match status" value="1"/>
</dbReference>
<dbReference type="PROSITE" id="PS50885">
    <property type="entry name" value="HAMP"/>
    <property type="match status" value="1"/>
</dbReference>
<dbReference type="InterPro" id="IPR011712">
    <property type="entry name" value="Sig_transdc_His_kin_sub3_dim/P"/>
</dbReference>
<dbReference type="GO" id="GO:0046983">
    <property type="term" value="F:protein dimerization activity"/>
    <property type="evidence" value="ECO:0007669"/>
    <property type="project" value="InterPro"/>
</dbReference>
<evidence type="ECO:0000256" key="7">
    <source>
        <dbReference type="ARBA" id="ARBA00022692"/>
    </source>
</evidence>
<comment type="catalytic activity">
    <reaction evidence="1">
        <text>ATP + protein L-histidine = ADP + protein N-phospho-L-histidine.</text>
        <dbReference type="EC" id="2.7.13.3"/>
    </reaction>
</comment>
<dbReference type="RefSeq" id="WP_087456678.1">
    <property type="nucleotide sequence ID" value="NZ_CP021434.1"/>
</dbReference>
<dbReference type="GO" id="GO:0005886">
    <property type="term" value="C:plasma membrane"/>
    <property type="evidence" value="ECO:0007669"/>
    <property type="project" value="UniProtKB-SubCell"/>
</dbReference>
<evidence type="ECO:0000256" key="3">
    <source>
        <dbReference type="ARBA" id="ARBA00012438"/>
    </source>
</evidence>
<keyword evidence="7 15" id="KW-0812">Transmembrane</keyword>
<dbReference type="AlphaFoldDB" id="A0A1Y0IMM1"/>
<dbReference type="Gene3D" id="6.10.340.10">
    <property type="match status" value="1"/>
</dbReference>
<evidence type="ECO:0000256" key="8">
    <source>
        <dbReference type="ARBA" id="ARBA00022741"/>
    </source>
</evidence>
<keyword evidence="12" id="KW-0902">Two-component regulatory system</keyword>
<keyword evidence="10" id="KW-0067">ATP-binding</keyword>
<evidence type="ECO:0000256" key="10">
    <source>
        <dbReference type="ARBA" id="ARBA00022840"/>
    </source>
</evidence>
<keyword evidence="8" id="KW-0547">Nucleotide-binding</keyword>
<feature type="transmembrane region" description="Helical" evidence="15">
    <location>
        <begin position="63"/>
        <end position="85"/>
    </location>
</feature>
<dbReference type="Pfam" id="PF02518">
    <property type="entry name" value="HATPase_c"/>
    <property type="match status" value="1"/>
</dbReference>
<comment type="subcellular location">
    <subcellularLocation>
        <location evidence="2">Cell membrane</location>
        <topology evidence="2">Multi-pass membrane protein</topology>
    </subcellularLocation>
</comment>
<dbReference type="InterPro" id="IPR003594">
    <property type="entry name" value="HATPase_dom"/>
</dbReference>
<dbReference type="GO" id="GO:0000155">
    <property type="term" value="F:phosphorelay sensor kinase activity"/>
    <property type="evidence" value="ECO:0007669"/>
    <property type="project" value="InterPro"/>
</dbReference>
<feature type="coiled-coil region" evidence="14">
    <location>
        <begin position="115"/>
        <end position="156"/>
    </location>
</feature>
<keyword evidence="9" id="KW-0418">Kinase</keyword>
<accession>A0A1Y0IMM1</accession>
<keyword evidence="6" id="KW-0808">Transferase</keyword>
<dbReference type="InterPro" id="IPR036890">
    <property type="entry name" value="HATPase_C_sf"/>
</dbReference>
<dbReference type="EMBL" id="CP021434">
    <property type="protein sequence ID" value="ARU61299.1"/>
    <property type="molecule type" value="Genomic_DNA"/>
</dbReference>
<dbReference type="Proteomes" id="UP000195437">
    <property type="component" value="Chromosome"/>
</dbReference>
<dbReference type="CDD" id="cd16917">
    <property type="entry name" value="HATPase_UhpB-NarQ-NarX-like"/>
    <property type="match status" value="1"/>
</dbReference>
<evidence type="ECO:0000256" key="9">
    <source>
        <dbReference type="ARBA" id="ARBA00022777"/>
    </source>
</evidence>
<evidence type="ECO:0000256" key="11">
    <source>
        <dbReference type="ARBA" id="ARBA00022989"/>
    </source>
</evidence>
<keyword evidence="19" id="KW-1185">Reference proteome</keyword>
<evidence type="ECO:0000256" key="6">
    <source>
        <dbReference type="ARBA" id="ARBA00022679"/>
    </source>
</evidence>
<evidence type="ECO:0000256" key="5">
    <source>
        <dbReference type="ARBA" id="ARBA00022553"/>
    </source>
</evidence>
<organism evidence="18 19">
    <name type="scientific">Tumebacillus avium</name>
    <dbReference type="NCBI Taxonomy" id="1903704"/>
    <lineage>
        <taxon>Bacteria</taxon>
        <taxon>Bacillati</taxon>
        <taxon>Bacillota</taxon>
        <taxon>Bacilli</taxon>
        <taxon>Bacillales</taxon>
        <taxon>Alicyclobacillaceae</taxon>
        <taxon>Tumebacillus</taxon>
    </lineage>
</organism>
<evidence type="ECO:0000256" key="15">
    <source>
        <dbReference type="SAM" id="Phobius"/>
    </source>
</evidence>
<dbReference type="SMART" id="SM00304">
    <property type="entry name" value="HAMP"/>
    <property type="match status" value="1"/>
</dbReference>
<dbReference type="PROSITE" id="PS50109">
    <property type="entry name" value="HIS_KIN"/>
    <property type="match status" value="1"/>
</dbReference>
<evidence type="ECO:0000259" key="17">
    <source>
        <dbReference type="PROSITE" id="PS50885"/>
    </source>
</evidence>
<dbReference type="InterPro" id="IPR005467">
    <property type="entry name" value="His_kinase_dom"/>
</dbReference>
<evidence type="ECO:0000256" key="2">
    <source>
        <dbReference type="ARBA" id="ARBA00004651"/>
    </source>
</evidence>
<keyword evidence="13 15" id="KW-0472">Membrane</keyword>
<dbReference type="EC" id="2.7.13.3" evidence="3"/>
<evidence type="ECO:0000313" key="19">
    <source>
        <dbReference type="Proteomes" id="UP000195437"/>
    </source>
</evidence>
<dbReference type="InterPro" id="IPR003660">
    <property type="entry name" value="HAMP_dom"/>
</dbReference>
<sequence>MISVSNERDVKFRSIRWSMLFAYVRASAAVLAVFSGLVMLGALLWDLFATKPLLPADIWTGGLFTVVFLAALLSVVLAGGVSGYVEARSFRRKMIIFHEATLLWANGRLGHRVAVQEADDEMENLAGALNRMAERLEEQKSALERLVETNEQLYQQASGIAVLEERARLSRELHDSVSQQLFALGMTAGAASKLMQVDVERARPLVAQTEEMAAKAQAEMRALLLQLRPVELEGRSLAEALERFLQDVCPRHAIRYDLDVEQESGLSEGLESHLFRIVQEAVSNVIRHASAQTLQVRLVKEEDDLVALIVRDDGVGFDTKSERDGSFGLHGIRERALEIGGRCEVRSSPGTGTEVRVSVQRLKR</sequence>
<dbReference type="SUPFAM" id="SSF158472">
    <property type="entry name" value="HAMP domain-like"/>
    <property type="match status" value="1"/>
</dbReference>
<name>A0A1Y0IMM1_9BACL</name>
<dbReference type="Pfam" id="PF07730">
    <property type="entry name" value="HisKA_3"/>
    <property type="match status" value="1"/>
</dbReference>
<dbReference type="SUPFAM" id="SSF55874">
    <property type="entry name" value="ATPase domain of HSP90 chaperone/DNA topoisomerase II/histidine kinase"/>
    <property type="match status" value="1"/>
</dbReference>